<dbReference type="InParanoid" id="B8M9I0"/>
<accession>B8M9I0</accession>
<dbReference type="HOGENOM" id="CLU_014722_1_2_1"/>
<dbReference type="InterPro" id="IPR018535">
    <property type="entry name" value="DUF1996"/>
</dbReference>
<protein>
    <recommendedName>
        <fullName evidence="2">DUF1996 domain-containing protein</fullName>
    </recommendedName>
</protein>
<dbReference type="PANTHER" id="PTHR43662:SF7">
    <property type="entry name" value="DUF1996 DOMAIN-CONTAINING PROTEIN"/>
    <property type="match status" value="1"/>
</dbReference>
<dbReference type="STRING" id="441959.B8M9I0"/>
<keyword evidence="4" id="KW-1185">Reference proteome</keyword>
<dbReference type="eggNOG" id="ENOG502QW32">
    <property type="taxonomic scope" value="Eukaryota"/>
</dbReference>
<evidence type="ECO:0000259" key="2">
    <source>
        <dbReference type="Pfam" id="PF09362"/>
    </source>
</evidence>
<name>B8M9I0_TALSN</name>
<evidence type="ECO:0000256" key="1">
    <source>
        <dbReference type="SAM" id="SignalP"/>
    </source>
</evidence>
<proteinExistence type="predicted"/>
<feature type="chain" id="PRO_5002877386" description="DUF1996 domain-containing protein" evidence="1">
    <location>
        <begin position="22"/>
        <end position="440"/>
    </location>
</feature>
<reference evidence="4" key="1">
    <citation type="journal article" date="2015" name="Genome Announc.">
        <title>Genome sequence of the AIDS-associated pathogen Penicillium marneffei (ATCC18224) and its near taxonomic relative Talaromyces stipitatus (ATCC10500).</title>
        <authorList>
            <person name="Nierman W.C."/>
            <person name="Fedorova-Abrams N.D."/>
            <person name="Andrianopoulos A."/>
        </authorList>
    </citation>
    <scope>NUCLEOTIDE SEQUENCE [LARGE SCALE GENOMIC DNA]</scope>
    <source>
        <strain evidence="4">ATCC 10500 / CBS 375.48 / QM 6759 / NRRL 1006</strain>
    </source>
</reference>
<dbReference type="OMA" id="ANCKDGI"/>
<dbReference type="Proteomes" id="UP000001745">
    <property type="component" value="Unassembled WGS sequence"/>
</dbReference>
<dbReference type="VEuPathDB" id="FungiDB:TSTA_115380"/>
<organism evidence="3 4">
    <name type="scientific">Talaromyces stipitatus (strain ATCC 10500 / CBS 375.48 / QM 6759 / NRRL 1006)</name>
    <name type="common">Penicillium stipitatum</name>
    <dbReference type="NCBI Taxonomy" id="441959"/>
    <lineage>
        <taxon>Eukaryota</taxon>
        <taxon>Fungi</taxon>
        <taxon>Dikarya</taxon>
        <taxon>Ascomycota</taxon>
        <taxon>Pezizomycotina</taxon>
        <taxon>Eurotiomycetes</taxon>
        <taxon>Eurotiomycetidae</taxon>
        <taxon>Eurotiales</taxon>
        <taxon>Trichocomaceae</taxon>
        <taxon>Talaromyces</taxon>
        <taxon>Talaromyces sect. Talaromyces</taxon>
    </lineage>
</organism>
<dbReference type="EMBL" id="EQ962655">
    <property type="protein sequence ID" value="EED17740.1"/>
    <property type="molecule type" value="Genomic_DNA"/>
</dbReference>
<dbReference type="AlphaFoldDB" id="B8M9I0"/>
<dbReference type="PhylomeDB" id="B8M9I0"/>
<sequence length="440" mass="48619">MRSSFITLTYFASTAIQAVQASNFWRLPCKSRTVAARIDPIMSPGEINSHLHTIFGSGGFSPNVTQDDLLQSSCTSCAVTQDRSAYWAPPLMFLYPNRSSTMVNQDGGILIYYFGYGENPQPFPPGFRMVAGDQYLRNFTGPVPDPPTSEWTTDQKTQFSLAQKSLGFNCLHYHSDTHEDSLYRHTLPDKQFLDENCSDGLRLELMFPSCWNGVDIDSVDHKSHMAYPDLVKDGTCPEGFATRLISLFYETKYDTQDFKGVDGQFVLATGDPTGCGYHGDFIQGWQPDFLRQAMDECSNPSGEVSDCSLFTLQSDEDASACQVPVPEELTAENPFFNGDGLLGDVPVQEGPEKAAPYGAELLDLTDHLPVPSIGVVDDVARVVGGLVPTPATSPARFDSRSAKCERDVVTETVVVEVRNPATATALHKQEHWHHDHNHRI</sequence>
<keyword evidence="1" id="KW-0732">Signal</keyword>
<dbReference type="Pfam" id="PF09362">
    <property type="entry name" value="DUF1996"/>
    <property type="match status" value="1"/>
</dbReference>
<evidence type="ECO:0000313" key="3">
    <source>
        <dbReference type="EMBL" id="EED17740.1"/>
    </source>
</evidence>
<feature type="domain" description="DUF1996" evidence="2">
    <location>
        <begin position="39"/>
        <end position="285"/>
    </location>
</feature>
<dbReference type="PANTHER" id="PTHR43662">
    <property type="match status" value="1"/>
</dbReference>
<dbReference type="OrthoDB" id="74764at2759"/>
<feature type="signal peptide" evidence="1">
    <location>
        <begin position="1"/>
        <end position="21"/>
    </location>
</feature>
<evidence type="ECO:0000313" key="4">
    <source>
        <dbReference type="Proteomes" id="UP000001745"/>
    </source>
</evidence>
<dbReference type="RefSeq" id="XP_002481732.1">
    <property type="nucleotide sequence ID" value="XM_002481687.1"/>
</dbReference>
<gene>
    <name evidence="3" type="ORF">TSTA_115380</name>
</gene>
<dbReference type="GeneID" id="8101348"/>